<name>A0AAQ3QVB7_9BACT</name>
<reference evidence="1 2" key="1">
    <citation type="submission" date="2023-10" db="EMBL/GenBank/DDBJ databases">
        <title>Rubellicoccus peritrichatus gen. nov., sp. nov., isolated from an algae of coral reef tank.</title>
        <authorList>
            <person name="Luo J."/>
        </authorList>
    </citation>
    <scope>NUCLEOTIDE SEQUENCE [LARGE SCALE GENOMIC DNA]</scope>
    <source>
        <strain evidence="1 2">CR14</strain>
    </source>
</reference>
<dbReference type="Proteomes" id="UP001304300">
    <property type="component" value="Chromosome"/>
</dbReference>
<evidence type="ECO:0000313" key="1">
    <source>
        <dbReference type="EMBL" id="WOO41418.1"/>
    </source>
</evidence>
<dbReference type="AlphaFoldDB" id="A0AAQ3QVB7"/>
<protein>
    <submittedName>
        <fullName evidence="1">Uncharacterized protein</fullName>
    </submittedName>
</protein>
<proteinExistence type="predicted"/>
<gene>
    <name evidence="1" type="ORF">RZN69_22590</name>
</gene>
<organism evidence="1 2">
    <name type="scientific">Rubellicoccus peritrichatus</name>
    <dbReference type="NCBI Taxonomy" id="3080537"/>
    <lineage>
        <taxon>Bacteria</taxon>
        <taxon>Pseudomonadati</taxon>
        <taxon>Verrucomicrobiota</taxon>
        <taxon>Opitutia</taxon>
        <taxon>Puniceicoccales</taxon>
        <taxon>Cerasicoccaceae</taxon>
        <taxon>Rubellicoccus</taxon>
    </lineage>
</organism>
<evidence type="ECO:0000313" key="2">
    <source>
        <dbReference type="Proteomes" id="UP001304300"/>
    </source>
</evidence>
<sequence>MSTYTRLARYAIASSILLTPIVSEGQIAIHQNRGDVTQRDYNLRIGEAELSLGSGLQLTYDSNFNRASNNTAGGSYAIAPSLQLGVYWPISPYITFDTNISIGYQFYVSGPGEDGLRITGLDGLGTASTFNLEFLIGDDSLINVYNSLSATIDTVQTGATAGGGTSGNVRNEPFQQYTYVAGIGYVQRLTPYTRLNVNYDFQLRRTPDSTFNYINRITNTPSVSVAHQLNQNLTGSLTTSANFYDYSEDLHNNGFKYLFGGGLEYITDGGLIVGGELGVEYLDFSTSNDPAATDADNVSPYANGYLQFKTGEFLTHTFSGKYTHDASNGSFANPANPSQLLFVNFQLEYGGAYTLSIPIRENINVYGSYNLYRIEQSDNGNKYNRQGVLIGADYDLSKQINVSVRYTYENAFDATFVNTDYNRNLVDIFLNYNF</sequence>
<keyword evidence="2" id="KW-1185">Reference proteome</keyword>
<dbReference type="RefSeq" id="WP_317833902.1">
    <property type="nucleotide sequence ID" value="NZ_CP136920.1"/>
</dbReference>
<accession>A0AAQ3QVB7</accession>
<dbReference type="EMBL" id="CP136920">
    <property type="protein sequence ID" value="WOO41418.1"/>
    <property type="molecule type" value="Genomic_DNA"/>
</dbReference>